<feature type="transmembrane region" description="Helical" evidence="1">
    <location>
        <begin position="132"/>
        <end position="153"/>
    </location>
</feature>
<feature type="transmembrane region" description="Helical" evidence="1">
    <location>
        <begin position="108"/>
        <end position="126"/>
    </location>
</feature>
<comment type="caution">
    <text evidence="2">The sequence shown here is derived from an EMBL/GenBank/DDBJ whole genome shotgun (WGS) entry which is preliminary data.</text>
</comment>
<protein>
    <submittedName>
        <fullName evidence="2">Uncharacterized protein</fullName>
    </submittedName>
</protein>
<dbReference type="RefSeq" id="WP_152202618.1">
    <property type="nucleotide sequence ID" value="NZ_VUKF01000016.1"/>
</dbReference>
<sequence length="241" mass="23397">MMGAASRAAVTALGAAVVALAGYLSRDLLTALILALCLVFAAGWPRLIGLPTTRGAGVVIALVAVAATAVVRLGSVAGLAVVVGLAVIGAFVHQMLRRDGRPRLVESVSGVVTGCAVVVSATGWSAPTGGLVLASLTVTGAASIAAAAVCTALPVRTELGAALATVVAGVAGLVTGWALAAVGGLSGLLVGLAVGILTAALHVLFGRFPASRRVRPALAAAALPLLVPGMAIYLVAHLLGG</sequence>
<accession>A0A7J5UTT4</accession>
<evidence type="ECO:0000313" key="2">
    <source>
        <dbReference type="EMBL" id="KAE8765704.1"/>
    </source>
</evidence>
<keyword evidence="1" id="KW-0812">Transmembrane</keyword>
<keyword evidence="1" id="KW-1133">Transmembrane helix</keyword>
<gene>
    <name evidence="2" type="ORF">GB883_02725</name>
</gene>
<name>A0A7J5UTT4_9MICO</name>
<dbReference type="EMBL" id="WHJE01000006">
    <property type="protein sequence ID" value="KAE8765704.1"/>
    <property type="molecule type" value="Genomic_DNA"/>
</dbReference>
<feature type="transmembrane region" description="Helical" evidence="1">
    <location>
        <begin position="217"/>
        <end position="239"/>
    </location>
</feature>
<feature type="transmembrane region" description="Helical" evidence="1">
    <location>
        <begin position="185"/>
        <end position="205"/>
    </location>
</feature>
<dbReference type="Proteomes" id="UP000451860">
    <property type="component" value="Unassembled WGS sequence"/>
</dbReference>
<feature type="transmembrane region" description="Helical" evidence="1">
    <location>
        <begin position="77"/>
        <end position="96"/>
    </location>
</feature>
<evidence type="ECO:0000256" key="1">
    <source>
        <dbReference type="SAM" id="Phobius"/>
    </source>
</evidence>
<feature type="transmembrane region" description="Helical" evidence="1">
    <location>
        <begin position="31"/>
        <end position="48"/>
    </location>
</feature>
<proteinExistence type="predicted"/>
<feature type="transmembrane region" description="Helical" evidence="1">
    <location>
        <begin position="160"/>
        <end position="179"/>
    </location>
</feature>
<dbReference type="AlphaFoldDB" id="A0A7J5UTT4"/>
<reference evidence="2 3" key="1">
    <citation type="submission" date="2019-10" db="EMBL/GenBank/DDBJ databases">
        <title>Georgenia wutianyii sp. nov. and Georgenia yuyongxinii sp. nov. isolated from plateau pika (Ochotona curzoniae) in the Qinghai-Tibet plateau of China.</title>
        <authorList>
            <person name="Tian Z."/>
        </authorList>
    </citation>
    <scope>NUCLEOTIDE SEQUENCE [LARGE SCALE GENOMIC DNA]</scope>
    <source>
        <strain evidence="2 3">DSM 21501</strain>
    </source>
</reference>
<keyword evidence="3" id="KW-1185">Reference proteome</keyword>
<organism evidence="2 3">
    <name type="scientific">Georgenia thermotolerans</name>
    <dbReference type="NCBI Taxonomy" id="527326"/>
    <lineage>
        <taxon>Bacteria</taxon>
        <taxon>Bacillati</taxon>
        <taxon>Actinomycetota</taxon>
        <taxon>Actinomycetes</taxon>
        <taxon>Micrococcales</taxon>
        <taxon>Bogoriellaceae</taxon>
        <taxon>Georgenia</taxon>
    </lineage>
</organism>
<evidence type="ECO:0000313" key="3">
    <source>
        <dbReference type="Proteomes" id="UP000451860"/>
    </source>
</evidence>
<keyword evidence="1" id="KW-0472">Membrane</keyword>